<dbReference type="EMBL" id="JAVDXW010000001">
    <property type="protein sequence ID" value="MDR7300492.1"/>
    <property type="molecule type" value="Genomic_DNA"/>
</dbReference>
<name>A0AAE4CM06_9ACTN</name>
<feature type="domain" description="VanZ-like" evidence="2">
    <location>
        <begin position="39"/>
        <end position="108"/>
    </location>
</feature>
<dbReference type="PANTHER" id="PTHR28008:SF1">
    <property type="entry name" value="DOMAIN PROTEIN, PUTATIVE (AFU_ORTHOLOGUE AFUA_3G10980)-RELATED"/>
    <property type="match status" value="1"/>
</dbReference>
<feature type="transmembrane region" description="Helical" evidence="1">
    <location>
        <begin position="91"/>
        <end position="111"/>
    </location>
</feature>
<evidence type="ECO:0000313" key="3">
    <source>
        <dbReference type="EMBL" id="MDR7300492.1"/>
    </source>
</evidence>
<keyword evidence="1" id="KW-0472">Membrane</keyword>
<protein>
    <submittedName>
        <fullName evidence="3">VanZ family protein</fullName>
    </submittedName>
</protein>
<dbReference type="PANTHER" id="PTHR28008">
    <property type="entry name" value="DOMAIN PROTEIN, PUTATIVE (AFU_ORTHOLOGUE AFUA_3G10980)-RELATED"/>
    <property type="match status" value="1"/>
</dbReference>
<organism evidence="3 4">
    <name type="scientific">Haloactinomyces albus</name>
    <dbReference type="NCBI Taxonomy" id="1352928"/>
    <lineage>
        <taxon>Bacteria</taxon>
        <taxon>Bacillati</taxon>
        <taxon>Actinomycetota</taxon>
        <taxon>Actinomycetes</taxon>
        <taxon>Actinopolysporales</taxon>
        <taxon>Actinopolysporaceae</taxon>
        <taxon>Haloactinomyces</taxon>
    </lineage>
</organism>
<evidence type="ECO:0000259" key="2">
    <source>
        <dbReference type="Pfam" id="PF04892"/>
    </source>
</evidence>
<accession>A0AAE4CM06</accession>
<keyword evidence="1" id="KW-1133">Transmembrane helix</keyword>
<dbReference type="Pfam" id="PF04892">
    <property type="entry name" value="VanZ"/>
    <property type="match status" value="1"/>
</dbReference>
<comment type="caution">
    <text evidence="3">The sequence shown here is derived from an EMBL/GenBank/DDBJ whole genome shotgun (WGS) entry which is preliminary data.</text>
</comment>
<dbReference type="RefSeq" id="WP_310269336.1">
    <property type="nucleotide sequence ID" value="NZ_JAVDXW010000001.1"/>
</dbReference>
<dbReference type="InterPro" id="IPR006976">
    <property type="entry name" value="VanZ-like"/>
</dbReference>
<feature type="transmembrane region" description="Helical" evidence="1">
    <location>
        <begin position="41"/>
        <end position="58"/>
    </location>
</feature>
<gene>
    <name evidence="3" type="ORF">JOF55_000673</name>
</gene>
<sequence length="116" mass="12101">MLDPYRAHLTRLPFALTITASAVILFTPASGVPTAPPGTDKIVHLVLFATLAITGHLARVRCTALLIGLSCYAAASELLQAVLPLGRTGDLADAAVDLVGIGVGVLITAGLRRYRR</sequence>
<dbReference type="Proteomes" id="UP001180845">
    <property type="component" value="Unassembled WGS sequence"/>
</dbReference>
<proteinExistence type="predicted"/>
<feature type="transmembrane region" description="Helical" evidence="1">
    <location>
        <begin position="65"/>
        <end position="85"/>
    </location>
</feature>
<dbReference type="AlphaFoldDB" id="A0AAE4CM06"/>
<evidence type="ECO:0000313" key="4">
    <source>
        <dbReference type="Proteomes" id="UP001180845"/>
    </source>
</evidence>
<reference evidence="3" key="1">
    <citation type="submission" date="2023-07" db="EMBL/GenBank/DDBJ databases">
        <title>Sequencing the genomes of 1000 actinobacteria strains.</title>
        <authorList>
            <person name="Klenk H.-P."/>
        </authorList>
    </citation>
    <scope>NUCLEOTIDE SEQUENCE</scope>
    <source>
        <strain evidence="3">DSM 45977</strain>
    </source>
</reference>
<evidence type="ECO:0000256" key="1">
    <source>
        <dbReference type="SAM" id="Phobius"/>
    </source>
</evidence>
<keyword evidence="4" id="KW-1185">Reference proteome</keyword>
<keyword evidence="1" id="KW-0812">Transmembrane</keyword>